<proteinExistence type="predicted"/>
<evidence type="ECO:0008006" key="4">
    <source>
        <dbReference type="Google" id="ProtNLM"/>
    </source>
</evidence>
<dbReference type="Gene3D" id="3.10.450.50">
    <property type="match status" value="1"/>
</dbReference>
<reference evidence="2 3" key="1">
    <citation type="submission" date="2014-11" db="EMBL/GenBank/DDBJ databases">
        <title>Whole genome shotgun sequence of Sphingomonas parapaucimobilis NBRC 15100.</title>
        <authorList>
            <person name="Katano-Makiyama Y."/>
            <person name="Hosoyama A."/>
            <person name="Hashimoto M."/>
            <person name="Hosoyama Y."/>
            <person name="Noguchi M."/>
            <person name="Numata M."/>
            <person name="Tsuchikane K."/>
            <person name="Hirakata S."/>
            <person name="Uohara A."/>
            <person name="Shimodaira J."/>
            <person name="Ohji S."/>
            <person name="Ichikawa N."/>
            <person name="Kimura A."/>
            <person name="Yamazoe A."/>
            <person name="Fujita N."/>
        </authorList>
    </citation>
    <scope>NUCLEOTIDE SEQUENCE [LARGE SCALE GENOMIC DNA]</scope>
    <source>
        <strain evidence="2 3">NBRC 15100</strain>
    </source>
</reference>
<evidence type="ECO:0000313" key="3">
    <source>
        <dbReference type="Proteomes" id="UP000032305"/>
    </source>
</evidence>
<dbReference type="eggNOG" id="COG3318">
    <property type="taxonomic scope" value="Bacteria"/>
</dbReference>
<dbReference type="SUPFAM" id="SSF103642">
    <property type="entry name" value="Sec-C motif"/>
    <property type="match status" value="1"/>
</dbReference>
<accession>A0A0A1W896</accession>
<comment type="caution">
    <text evidence="2">The sequence shown here is derived from an EMBL/GenBank/DDBJ whole genome shotgun (WGS) entry which is preliminary data.</text>
</comment>
<name>A0A0A1W896_9SPHN</name>
<evidence type="ECO:0000256" key="1">
    <source>
        <dbReference type="SAM" id="MobiDB-lite"/>
    </source>
</evidence>
<dbReference type="NCBIfam" id="TIGR02292">
    <property type="entry name" value="ygfB_yecA"/>
    <property type="match status" value="1"/>
</dbReference>
<feature type="compositionally biased region" description="Basic and acidic residues" evidence="1">
    <location>
        <begin position="217"/>
        <end position="229"/>
    </location>
</feature>
<organism evidence="2 3">
    <name type="scientific">Sphingomonas parapaucimobilis NBRC 15100</name>
    <dbReference type="NCBI Taxonomy" id="1219049"/>
    <lineage>
        <taxon>Bacteria</taxon>
        <taxon>Pseudomonadati</taxon>
        <taxon>Pseudomonadota</taxon>
        <taxon>Alphaproteobacteria</taxon>
        <taxon>Sphingomonadales</taxon>
        <taxon>Sphingomonadaceae</taxon>
        <taxon>Sphingomonas</taxon>
    </lineage>
</organism>
<dbReference type="RefSeq" id="WP_245613459.1">
    <property type="nucleotide sequence ID" value="NZ_BBPI01000060.1"/>
</dbReference>
<dbReference type="InterPro" id="IPR011978">
    <property type="entry name" value="YgfB-like"/>
</dbReference>
<dbReference type="SUPFAM" id="SSF101327">
    <property type="entry name" value="YgfB-like"/>
    <property type="match status" value="1"/>
</dbReference>
<protein>
    <recommendedName>
        <fullName evidence="4">YecA family protein</fullName>
    </recommendedName>
</protein>
<dbReference type="AlphaFoldDB" id="A0A0A1W896"/>
<sequence>MPSRFRRLDGALAELPVEEPMLLSELDGFLTGLIVCPEPIPVDEWMTVIWGVEGDGVPPFEDPLDVQWFVKAVAAQRDEIARDLSRGRLQPILDVDERDGEVLWEYWVDGFSDAIALRPEAWDAAAADTEWADPWHRLLALIAIARDESDLDSVEVNAFQDRAVVELTDMVQRLYAARAGVGDAKATVVVTAKTGRNDPCPCGSGKKHKHCCARPDPPPRRADLSDLRRTRSTKRCASTTGKGGARSPHQTTARLSRGMDPA</sequence>
<gene>
    <name evidence="2" type="ORF">SP5_060_00260</name>
</gene>
<dbReference type="InterPro" id="IPR036255">
    <property type="entry name" value="YgfB-like_sf"/>
</dbReference>
<keyword evidence="3" id="KW-1185">Reference proteome</keyword>
<evidence type="ECO:0000313" key="2">
    <source>
        <dbReference type="EMBL" id="GAM01321.1"/>
    </source>
</evidence>
<dbReference type="Proteomes" id="UP000032305">
    <property type="component" value="Unassembled WGS sequence"/>
</dbReference>
<dbReference type="Pfam" id="PF03695">
    <property type="entry name" value="UPF0149"/>
    <property type="match status" value="1"/>
</dbReference>
<feature type="region of interest" description="Disordered" evidence="1">
    <location>
        <begin position="200"/>
        <end position="262"/>
    </location>
</feature>
<dbReference type="Pfam" id="PF02810">
    <property type="entry name" value="SEC-C"/>
    <property type="match status" value="1"/>
</dbReference>
<dbReference type="EMBL" id="BBPI01000060">
    <property type="protein sequence ID" value="GAM01321.1"/>
    <property type="molecule type" value="Genomic_DNA"/>
</dbReference>
<dbReference type="InterPro" id="IPR004027">
    <property type="entry name" value="SEC_C_motif"/>
</dbReference>